<organism evidence="2 3">
    <name type="scientific">Trifolium medium</name>
    <dbReference type="NCBI Taxonomy" id="97028"/>
    <lineage>
        <taxon>Eukaryota</taxon>
        <taxon>Viridiplantae</taxon>
        <taxon>Streptophyta</taxon>
        <taxon>Embryophyta</taxon>
        <taxon>Tracheophyta</taxon>
        <taxon>Spermatophyta</taxon>
        <taxon>Magnoliopsida</taxon>
        <taxon>eudicotyledons</taxon>
        <taxon>Gunneridae</taxon>
        <taxon>Pentapetalae</taxon>
        <taxon>rosids</taxon>
        <taxon>fabids</taxon>
        <taxon>Fabales</taxon>
        <taxon>Fabaceae</taxon>
        <taxon>Papilionoideae</taxon>
        <taxon>50 kb inversion clade</taxon>
        <taxon>NPAAA clade</taxon>
        <taxon>Hologalegina</taxon>
        <taxon>IRL clade</taxon>
        <taxon>Trifolieae</taxon>
        <taxon>Trifolium</taxon>
    </lineage>
</organism>
<accession>A0A392UZN7</accession>
<dbReference type="Proteomes" id="UP000265520">
    <property type="component" value="Unassembled WGS sequence"/>
</dbReference>
<sequence>ANTPAANKDRQSTISSGQGTPETETLTIEPT</sequence>
<evidence type="ECO:0000256" key="1">
    <source>
        <dbReference type="SAM" id="MobiDB-lite"/>
    </source>
</evidence>
<feature type="non-terminal residue" evidence="2">
    <location>
        <position position="1"/>
    </location>
</feature>
<evidence type="ECO:0000313" key="3">
    <source>
        <dbReference type="Proteomes" id="UP000265520"/>
    </source>
</evidence>
<keyword evidence="3" id="KW-1185">Reference proteome</keyword>
<proteinExistence type="predicted"/>
<reference evidence="2 3" key="1">
    <citation type="journal article" date="2018" name="Front. Plant Sci.">
        <title>Red Clover (Trifolium pratense) and Zigzag Clover (T. medium) - A Picture of Genomic Similarities and Differences.</title>
        <authorList>
            <person name="Dluhosova J."/>
            <person name="Istvanek J."/>
            <person name="Nedelnik J."/>
            <person name="Repkova J."/>
        </authorList>
    </citation>
    <scope>NUCLEOTIDE SEQUENCE [LARGE SCALE GENOMIC DNA]</scope>
    <source>
        <strain evidence="3">cv. 10/8</strain>
        <tissue evidence="2">Leaf</tissue>
    </source>
</reference>
<protein>
    <submittedName>
        <fullName evidence="2">Uncharacterized protein</fullName>
    </submittedName>
</protein>
<comment type="caution">
    <text evidence="2">The sequence shown here is derived from an EMBL/GenBank/DDBJ whole genome shotgun (WGS) entry which is preliminary data.</text>
</comment>
<dbReference type="AlphaFoldDB" id="A0A392UZN7"/>
<evidence type="ECO:0000313" key="2">
    <source>
        <dbReference type="EMBL" id="MCI80459.1"/>
    </source>
</evidence>
<name>A0A392UZN7_9FABA</name>
<feature type="compositionally biased region" description="Low complexity" evidence="1">
    <location>
        <begin position="20"/>
        <end position="31"/>
    </location>
</feature>
<feature type="region of interest" description="Disordered" evidence="1">
    <location>
        <begin position="1"/>
        <end position="31"/>
    </location>
</feature>
<dbReference type="EMBL" id="LXQA010996021">
    <property type="protein sequence ID" value="MCI80459.1"/>
    <property type="molecule type" value="Genomic_DNA"/>
</dbReference>